<evidence type="ECO:0000313" key="4">
    <source>
        <dbReference type="Proteomes" id="UP000241074"/>
    </source>
</evidence>
<dbReference type="KEGG" id="xba:C7S18_23525"/>
<proteinExistence type="predicted"/>
<dbReference type="EMBL" id="CP027861">
    <property type="protein sequence ID" value="AVQ00270.1"/>
    <property type="molecule type" value="Genomic_DNA"/>
</dbReference>
<gene>
    <name evidence="3" type="ORF">C7S18_23525</name>
</gene>
<geneLocation type="plasmid" evidence="3">
    <name>unnamed</name>
</geneLocation>
<organism evidence="3 4">
    <name type="scientific">Ahniella affigens</name>
    <dbReference type="NCBI Taxonomy" id="2021234"/>
    <lineage>
        <taxon>Bacteria</taxon>
        <taxon>Pseudomonadati</taxon>
        <taxon>Pseudomonadota</taxon>
        <taxon>Gammaproteobacteria</taxon>
        <taxon>Lysobacterales</taxon>
        <taxon>Rhodanobacteraceae</taxon>
        <taxon>Ahniella</taxon>
    </lineage>
</organism>
<feature type="transmembrane region" description="Helical" evidence="2">
    <location>
        <begin position="7"/>
        <end position="25"/>
    </location>
</feature>
<accession>A0A2P1PZJ9</accession>
<evidence type="ECO:0000313" key="3">
    <source>
        <dbReference type="EMBL" id="AVQ00270.1"/>
    </source>
</evidence>
<dbReference type="AlphaFoldDB" id="A0A2P1PZJ9"/>
<keyword evidence="2" id="KW-0812">Transmembrane</keyword>
<keyword evidence="2" id="KW-1133">Transmembrane helix</keyword>
<dbReference type="Proteomes" id="UP000241074">
    <property type="component" value="Plasmid unnamed"/>
</dbReference>
<keyword evidence="4" id="KW-1185">Reference proteome</keyword>
<feature type="transmembrane region" description="Helical" evidence="2">
    <location>
        <begin position="31"/>
        <end position="48"/>
    </location>
</feature>
<feature type="transmembrane region" description="Helical" evidence="2">
    <location>
        <begin position="55"/>
        <end position="77"/>
    </location>
</feature>
<feature type="region of interest" description="Disordered" evidence="1">
    <location>
        <begin position="169"/>
        <end position="202"/>
    </location>
</feature>
<sequence length="463" mass="50935">MSARKRFERAGAVLFTGAVTWMGLLSGNARFWWVFPILALFLAIWAVFQWRGDRYTAILHLANVALCIAAAFLQYGWHQEEVRKEHETETRAADIDSTLDLLVSKQDAVQKEIEGEGEATRKHIDGVVASLSQSVSERIDKLSSDIRADRKIKTQANVAAVREALATAEARDQSVTNGETASDTRLPAAGAKQVSPRPRSHEEMLIRRSLATIEADPDPKDVLVAERLYRLSLQALSRAQFFAGLGGGGDPVPGGLEIGWLPNREFALSPPHCSGQVGDRFQLVPEIIGDLYGEAESGSRLTLLRSHGPVLVNIGGILYHMQVGDKIETAATRAVLVVPASPGDVLMHRRPMRDSGADPEPQELIWIRVTCNTYPRVAFPNGPLELTLYLDAGTTTHAFQEQRRRLNGCAAVMPDQSGGIFQPFIDGGWECRGAPHMTQQLVDCPAAPPERRWERISIICGRR</sequence>
<reference evidence="3 4" key="1">
    <citation type="submission" date="2018-03" db="EMBL/GenBank/DDBJ databases">
        <title>Ahniella affigens gen. nov., sp. nov., a gammaproteobacterium isolated from sandy soil near a stream.</title>
        <authorList>
            <person name="Ko Y."/>
            <person name="Kim J.-H."/>
        </authorList>
    </citation>
    <scope>NUCLEOTIDE SEQUENCE [LARGE SCALE GENOMIC DNA]</scope>
    <source>
        <strain evidence="3 4">D13</strain>
        <plasmid evidence="4">Plasmid unnamed</plasmid>
    </source>
</reference>
<feature type="compositionally biased region" description="Polar residues" evidence="1">
    <location>
        <begin position="173"/>
        <end position="183"/>
    </location>
</feature>
<keyword evidence="2" id="KW-0472">Membrane</keyword>
<keyword evidence="3" id="KW-0614">Plasmid</keyword>
<name>A0A2P1PZJ9_9GAMM</name>
<reference evidence="3 4" key="2">
    <citation type="submission" date="2018-03" db="EMBL/GenBank/DDBJ databases">
        <authorList>
            <person name="Keele B.F."/>
        </authorList>
    </citation>
    <scope>NUCLEOTIDE SEQUENCE [LARGE SCALE GENOMIC DNA]</scope>
    <source>
        <strain evidence="3 4">D13</strain>
        <plasmid evidence="4">Plasmid unnamed</plasmid>
    </source>
</reference>
<protein>
    <submittedName>
        <fullName evidence="3">Uncharacterized protein</fullName>
    </submittedName>
</protein>
<evidence type="ECO:0000256" key="2">
    <source>
        <dbReference type="SAM" id="Phobius"/>
    </source>
</evidence>
<evidence type="ECO:0000256" key="1">
    <source>
        <dbReference type="SAM" id="MobiDB-lite"/>
    </source>
</evidence>